<feature type="signal peptide" evidence="8">
    <location>
        <begin position="1"/>
        <end position="23"/>
    </location>
</feature>
<evidence type="ECO:0000256" key="8">
    <source>
        <dbReference type="SAM" id="SignalP"/>
    </source>
</evidence>
<feature type="binding site" description="axial binding residue" evidence="6">
    <location>
        <position position="145"/>
    </location>
    <ligand>
        <name>heme c</name>
        <dbReference type="ChEBI" id="CHEBI:61717"/>
    </ligand>
    <ligandPart>
        <name>Fe</name>
        <dbReference type="ChEBI" id="CHEBI:18248"/>
    </ligandPart>
</feature>
<dbReference type="InterPro" id="IPR015984">
    <property type="entry name" value="Cyt_c_prime_subgr"/>
</dbReference>
<proteinExistence type="predicted"/>
<dbReference type="PRINTS" id="PR00608">
    <property type="entry name" value="CYTCHROMECII"/>
</dbReference>
<gene>
    <name evidence="9" type="ORF">FSC37_22015</name>
</gene>
<dbReference type="GO" id="GO:0042597">
    <property type="term" value="C:periplasmic space"/>
    <property type="evidence" value="ECO:0007669"/>
    <property type="project" value="InterPro"/>
</dbReference>
<evidence type="ECO:0000256" key="4">
    <source>
        <dbReference type="ARBA" id="ARBA00022982"/>
    </source>
</evidence>
<comment type="caution">
    <text evidence="9">The sequence shown here is derived from an EMBL/GenBank/DDBJ whole genome shotgun (WGS) entry which is preliminary data.</text>
</comment>
<keyword evidence="10" id="KW-1185">Reference proteome</keyword>
<accession>A0A5C6U6N6</accession>
<dbReference type="PROSITE" id="PS51009">
    <property type="entry name" value="CYTCII"/>
    <property type="match status" value="1"/>
</dbReference>
<dbReference type="EMBL" id="VOPW01000001">
    <property type="protein sequence ID" value="TXC67395.1"/>
    <property type="molecule type" value="Genomic_DNA"/>
</dbReference>
<evidence type="ECO:0000313" key="9">
    <source>
        <dbReference type="EMBL" id="TXC67395.1"/>
    </source>
</evidence>
<feature type="chain" id="PRO_5022763593" evidence="8">
    <location>
        <begin position="24"/>
        <end position="151"/>
    </location>
</feature>
<evidence type="ECO:0000256" key="2">
    <source>
        <dbReference type="ARBA" id="ARBA00022617"/>
    </source>
</evidence>
<organism evidence="9 10">
    <name type="scientific">Piscinibacter aquaticus</name>
    <dbReference type="NCBI Taxonomy" id="392597"/>
    <lineage>
        <taxon>Bacteria</taxon>
        <taxon>Pseudomonadati</taxon>
        <taxon>Pseudomonadota</taxon>
        <taxon>Betaproteobacteria</taxon>
        <taxon>Burkholderiales</taxon>
        <taxon>Sphaerotilaceae</taxon>
        <taxon>Piscinibacter</taxon>
    </lineage>
</organism>
<evidence type="ECO:0000256" key="6">
    <source>
        <dbReference type="PIRSR" id="PIRSR000027-1"/>
    </source>
</evidence>
<feature type="binding site" description="covalent" evidence="7">
    <location>
        <position position="144"/>
    </location>
    <ligand>
        <name>heme c</name>
        <dbReference type="ChEBI" id="CHEBI:61717"/>
    </ligand>
</feature>
<dbReference type="Pfam" id="PF01322">
    <property type="entry name" value="Cytochrom_C_2"/>
    <property type="match status" value="1"/>
</dbReference>
<evidence type="ECO:0000313" key="10">
    <source>
        <dbReference type="Proteomes" id="UP000321832"/>
    </source>
</evidence>
<dbReference type="InterPro" id="IPR010980">
    <property type="entry name" value="Cyt_c/b562"/>
</dbReference>
<evidence type="ECO:0000256" key="3">
    <source>
        <dbReference type="ARBA" id="ARBA00022723"/>
    </source>
</evidence>
<keyword evidence="1" id="KW-0813">Transport</keyword>
<keyword evidence="2 7" id="KW-0349">Heme</keyword>
<reference evidence="9 10" key="1">
    <citation type="submission" date="2019-08" db="EMBL/GenBank/DDBJ databases">
        <authorList>
            <person name="Khan S.A."/>
            <person name="Jeon C.O."/>
            <person name="Jeong S.E."/>
        </authorList>
    </citation>
    <scope>NUCLEOTIDE SEQUENCE [LARGE SCALE GENOMIC DNA]</scope>
    <source>
        <strain evidence="10">IMCC1728</strain>
    </source>
</reference>
<evidence type="ECO:0000256" key="1">
    <source>
        <dbReference type="ARBA" id="ARBA00022448"/>
    </source>
</evidence>
<protein>
    <submittedName>
        <fullName evidence="9">Cytochrome c</fullName>
    </submittedName>
</protein>
<dbReference type="InterPro" id="IPR012127">
    <property type="entry name" value="Cyt_c_prime"/>
</dbReference>
<evidence type="ECO:0000256" key="5">
    <source>
        <dbReference type="ARBA" id="ARBA00023004"/>
    </source>
</evidence>
<comment type="PTM">
    <text evidence="7">Binds 1 heme group per subunit.</text>
</comment>
<keyword evidence="4" id="KW-0249">Electron transport</keyword>
<sequence>MNRSLSSILIAAATLVTALPAAAQFAKPEDAIKYRKGAFTVMAAHFGRVAGMAQGKIPFDAKVAAQNAEVATFMSTLPFAGFGPGTDKGETRAKPEIWAEMDKFNAGAKKMQDEMAKLNAAAKSGNLDAIKAAAGEVGKTCKGCHDDYRKE</sequence>
<feature type="binding site" description="covalent" evidence="7">
    <location>
        <position position="141"/>
    </location>
    <ligand>
        <name>heme c</name>
        <dbReference type="ChEBI" id="CHEBI:61717"/>
    </ligand>
</feature>
<dbReference type="GO" id="GO:0009055">
    <property type="term" value="F:electron transfer activity"/>
    <property type="evidence" value="ECO:0007669"/>
    <property type="project" value="InterPro"/>
</dbReference>
<dbReference type="PIRSF" id="PIRSF000027">
    <property type="entry name" value="Cytc_c_prime"/>
    <property type="match status" value="1"/>
</dbReference>
<keyword evidence="3 6" id="KW-0479">Metal-binding</keyword>
<name>A0A5C6U6N6_9BURK</name>
<keyword evidence="5 6" id="KW-0408">Iron</keyword>
<dbReference type="Gene3D" id="1.20.120.10">
    <property type="entry name" value="Cytochrome c/b562"/>
    <property type="match status" value="1"/>
</dbReference>
<dbReference type="Proteomes" id="UP000321832">
    <property type="component" value="Unassembled WGS sequence"/>
</dbReference>
<evidence type="ECO:0000256" key="7">
    <source>
        <dbReference type="PIRSR" id="PIRSR000027-2"/>
    </source>
</evidence>
<dbReference type="GO" id="GO:0005506">
    <property type="term" value="F:iron ion binding"/>
    <property type="evidence" value="ECO:0007669"/>
    <property type="project" value="InterPro"/>
</dbReference>
<dbReference type="InterPro" id="IPR002321">
    <property type="entry name" value="Cyt_c_II"/>
</dbReference>
<dbReference type="GO" id="GO:0020037">
    <property type="term" value="F:heme binding"/>
    <property type="evidence" value="ECO:0007669"/>
    <property type="project" value="InterPro"/>
</dbReference>
<dbReference type="SUPFAM" id="SSF47175">
    <property type="entry name" value="Cytochromes"/>
    <property type="match status" value="1"/>
</dbReference>
<dbReference type="GO" id="GO:0022900">
    <property type="term" value="P:electron transport chain"/>
    <property type="evidence" value="ECO:0007669"/>
    <property type="project" value="InterPro"/>
</dbReference>
<dbReference type="AlphaFoldDB" id="A0A5C6U6N6"/>
<keyword evidence="8" id="KW-0732">Signal</keyword>